<dbReference type="AlphaFoldDB" id="A0A1A9N0I6"/>
<dbReference type="PANTHER" id="PTHR30258:SF1">
    <property type="entry name" value="PROTEIN TRANSPORT PROTEIN HOFB HOMOLOG"/>
    <property type="match status" value="1"/>
</dbReference>
<sequence>MDTVSTTPASLDAEPRVDLRDALRTLGERHGSGIRALEELMTQTALSADDMCARLAAQFRMKPISMRELNQYEPDFDVIPFVEATTRLCVCFRDTDGASGTDATPRSSKGLLFVIADPLDARTRGSVEHRMRSRPTVPYRWALASAGDISAYLAVREKDVRAMDSLAFDDPIQNAVDPASLALTLQGISSDDSPVVRLLNSTIYDALKMMASDIHLECRANGLMIKCRVDGVLTVVGRVEGRDVADQVLSRVKVISELDIAERRVPQDGRFKAQYAGRDIDFRVSIMPNQFGEDAVLRILDRYQLSQASGGLTLEALGFQQGDTRFMRSVASMPYGMLLVTGPTGSGKTTTLYAILTEINNGLEKIVTIEDPVEYQLGDILQIPVNEAKGLTFARGLRSILRHDPDKIMVGEIRDSETAQIAVQAALTGHQVFTTVHANNVFDVIGRFTNMEVDPYSFVSALNGVVAQRLLRQCCPDCTADDSVDADTLVRSGIEPDTAGSYLFRRGTGCAACRGSGYRGRRAIAEALRMNDELRQLLSERAPLGAIKAAAFRYGMQSLRAAAVELVKRGETTLEEINRVTMVE</sequence>
<dbReference type="SUPFAM" id="SSF52540">
    <property type="entry name" value="P-loop containing nucleoside triphosphate hydrolases"/>
    <property type="match status" value="1"/>
</dbReference>
<dbReference type="OrthoDB" id="5790493at2"/>
<accession>A0A1A9N0I6</accession>
<evidence type="ECO:0000256" key="2">
    <source>
        <dbReference type="ARBA" id="ARBA00022741"/>
    </source>
</evidence>
<proteinExistence type="inferred from homology"/>
<dbReference type="PANTHER" id="PTHR30258">
    <property type="entry name" value="TYPE II SECRETION SYSTEM PROTEIN GSPE-RELATED"/>
    <property type="match status" value="1"/>
</dbReference>
<dbReference type="Proteomes" id="UP000078116">
    <property type="component" value="Unassembled WGS sequence"/>
</dbReference>
<dbReference type="GO" id="GO:0005886">
    <property type="term" value="C:plasma membrane"/>
    <property type="evidence" value="ECO:0007669"/>
    <property type="project" value="TreeGrafter"/>
</dbReference>
<feature type="domain" description="Bacterial type II secretion system protein E" evidence="4">
    <location>
        <begin position="401"/>
        <end position="415"/>
    </location>
</feature>
<reference evidence="5 6" key="1">
    <citation type="submission" date="2016-04" db="EMBL/GenBank/DDBJ databases">
        <title>Reclassification of Paraburkholderia panaciterrae (Farh et al. 2015) Dobritsa &amp; Samadpour 2016 as a later homotypic synonym of Paraburkholderia ginsengiterrae (Farh et al. 2015) Dobritsa &amp; Samadpour 2016.</title>
        <authorList>
            <person name="Dobritsa A.P."/>
            <person name="Kutumbaka K."/>
            <person name="Samadpour M."/>
        </authorList>
    </citation>
    <scope>NUCLEOTIDE SEQUENCE [LARGE SCALE GENOMIC DNA]</scope>
    <source>
        <strain evidence="5 6">DCY85</strain>
    </source>
</reference>
<evidence type="ECO:0000256" key="3">
    <source>
        <dbReference type="ARBA" id="ARBA00022840"/>
    </source>
</evidence>
<dbReference type="RefSeq" id="WP_064286785.1">
    <property type="nucleotide sequence ID" value="NZ_LXKA01000360.1"/>
</dbReference>
<dbReference type="EMBL" id="LXKA01000360">
    <property type="protein sequence ID" value="OAJ53470.1"/>
    <property type="molecule type" value="Genomic_DNA"/>
</dbReference>
<comment type="caution">
    <text evidence="5">The sequence shown here is derived from an EMBL/GenBank/DDBJ whole genome shotgun (WGS) entry which is preliminary data.</text>
</comment>
<dbReference type="CDD" id="cd01129">
    <property type="entry name" value="PulE-GspE-like"/>
    <property type="match status" value="1"/>
</dbReference>
<dbReference type="STRING" id="1462993.A6V36_28630"/>
<organism evidence="5 6">
    <name type="scientific">Paraburkholderia ginsengiterrae</name>
    <dbReference type="NCBI Taxonomy" id="1462993"/>
    <lineage>
        <taxon>Bacteria</taxon>
        <taxon>Pseudomonadati</taxon>
        <taxon>Pseudomonadota</taxon>
        <taxon>Betaproteobacteria</taxon>
        <taxon>Burkholderiales</taxon>
        <taxon>Burkholderiaceae</taxon>
        <taxon>Paraburkholderia</taxon>
    </lineage>
</organism>
<protein>
    <submittedName>
        <fullName evidence="5">General secretion pathway protein GspE</fullName>
    </submittedName>
</protein>
<evidence type="ECO:0000313" key="6">
    <source>
        <dbReference type="Proteomes" id="UP000078116"/>
    </source>
</evidence>
<dbReference type="GO" id="GO:0016887">
    <property type="term" value="F:ATP hydrolysis activity"/>
    <property type="evidence" value="ECO:0007669"/>
    <property type="project" value="TreeGrafter"/>
</dbReference>
<keyword evidence="2" id="KW-0547">Nucleotide-binding</keyword>
<dbReference type="PROSITE" id="PS00662">
    <property type="entry name" value="T2SP_E"/>
    <property type="match status" value="1"/>
</dbReference>
<dbReference type="GO" id="GO:0005524">
    <property type="term" value="F:ATP binding"/>
    <property type="evidence" value="ECO:0007669"/>
    <property type="project" value="UniProtKB-KW"/>
</dbReference>
<gene>
    <name evidence="5" type="ORF">A6V37_08775</name>
</gene>
<comment type="similarity">
    <text evidence="1">Belongs to the GSP E family.</text>
</comment>
<dbReference type="Gene3D" id="3.30.450.90">
    <property type="match status" value="1"/>
</dbReference>
<evidence type="ECO:0000256" key="1">
    <source>
        <dbReference type="ARBA" id="ARBA00006611"/>
    </source>
</evidence>
<name>A0A1A9N0I6_9BURK</name>
<keyword evidence="3" id="KW-0067">ATP-binding</keyword>
<dbReference type="Gene3D" id="3.40.50.300">
    <property type="entry name" value="P-loop containing nucleotide triphosphate hydrolases"/>
    <property type="match status" value="1"/>
</dbReference>
<dbReference type="InterPro" id="IPR027417">
    <property type="entry name" value="P-loop_NTPase"/>
</dbReference>
<evidence type="ECO:0000259" key="4">
    <source>
        <dbReference type="PROSITE" id="PS00662"/>
    </source>
</evidence>
<dbReference type="InterPro" id="IPR001482">
    <property type="entry name" value="T2SS/T4SS_dom"/>
</dbReference>
<dbReference type="Pfam" id="PF00437">
    <property type="entry name" value="T2SSE"/>
    <property type="match status" value="1"/>
</dbReference>
<evidence type="ECO:0000313" key="5">
    <source>
        <dbReference type="EMBL" id="OAJ53470.1"/>
    </source>
</evidence>